<dbReference type="SUPFAM" id="SSF52518">
    <property type="entry name" value="Thiamin diphosphate-binding fold (THDP-binding)"/>
    <property type="match status" value="1"/>
</dbReference>
<dbReference type="AlphaFoldDB" id="X0VJ40"/>
<dbReference type="InterPro" id="IPR005477">
    <property type="entry name" value="Dxylulose-5-P_synthase"/>
</dbReference>
<dbReference type="Gene3D" id="3.40.50.970">
    <property type="match status" value="1"/>
</dbReference>
<comment type="cofactor">
    <cofactor evidence="1">
        <name>Mg(2+)</name>
        <dbReference type="ChEBI" id="CHEBI:18420"/>
    </cofactor>
</comment>
<dbReference type="PANTHER" id="PTHR43322:SF5">
    <property type="entry name" value="1-DEOXY-D-XYLULOSE-5-PHOSPHATE SYNTHASE, CHLOROPLASTIC"/>
    <property type="match status" value="1"/>
</dbReference>
<dbReference type="InterPro" id="IPR029061">
    <property type="entry name" value="THDP-binding"/>
</dbReference>
<keyword evidence="3" id="KW-0808">Transferase</keyword>
<evidence type="ECO:0000256" key="5">
    <source>
        <dbReference type="ARBA" id="ARBA00023052"/>
    </source>
</evidence>
<comment type="subunit">
    <text evidence="2">Homodimer.</text>
</comment>
<proteinExistence type="predicted"/>
<evidence type="ECO:0000256" key="2">
    <source>
        <dbReference type="ARBA" id="ARBA00011738"/>
    </source>
</evidence>
<dbReference type="GO" id="GO:0016114">
    <property type="term" value="P:terpenoid biosynthetic process"/>
    <property type="evidence" value="ECO:0007669"/>
    <property type="project" value="InterPro"/>
</dbReference>
<evidence type="ECO:0000256" key="3">
    <source>
        <dbReference type="ARBA" id="ARBA00022679"/>
    </source>
</evidence>
<dbReference type="PANTHER" id="PTHR43322">
    <property type="entry name" value="1-D-DEOXYXYLULOSE 5-PHOSPHATE SYNTHASE-RELATED"/>
    <property type="match status" value="1"/>
</dbReference>
<protein>
    <recommendedName>
        <fullName evidence="7">Transketolase signature 1 domain-containing protein</fullName>
    </recommendedName>
</protein>
<comment type="caution">
    <text evidence="6">The sequence shown here is derived from an EMBL/GenBank/DDBJ whole genome shotgun (WGS) entry which is preliminary data.</text>
</comment>
<evidence type="ECO:0000256" key="4">
    <source>
        <dbReference type="ARBA" id="ARBA00022842"/>
    </source>
</evidence>
<dbReference type="GO" id="GO:0005829">
    <property type="term" value="C:cytosol"/>
    <property type="evidence" value="ECO:0007669"/>
    <property type="project" value="TreeGrafter"/>
</dbReference>
<feature type="non-terminal residue" evidence="6">
    <location>
        <position position="259"/>
    </location>
</feature>
<gene>
    <name evidence="6" type="ORF">S01H1_52718</name>
</gene>
<feature type="non-terminal residue" evidence="6">
    <location>
        <position position="1"/>
    </location>
</feature>
<dbReference type="CDD" id="cd02007">
    <property type="entry name" value="TPP_DXS"/>
    <property type="match status" value="1"/>
</dbReference>
<dbReference type="GO" id="GO:0019288">
    <property type="term" value="P:isopentenyl diphosphate biosynthetic process, methylerythritol 4-phosphate pathway"/>
    <property type="evidence" value="ECO:0007669"/>
    <property type="project" value="TreeGrafter"/>
</dbReference>
<keyword evidence="4" id="KW-0460">Magnesium</keyword>
<sequence length="259" mass="28372">PQLAVEVADLIKTVVQESGGHYSSPLGVVDLTIALHYVFNSPEDQLVWDVGHQAYAHKILTGRRDVFHTLRIKDGIGGYLRREESKHDVFGAGHASTAISASLGIAEARKLTQQEGHVVAIIGDGALTGGLAYEGLNNLGFKQMNLTVVLNDNHMSISPTIGSFSTYLTRVVSDPLYNRIRDDIWKATGLLPLGTKAVRNFLRRLEEGLKGLITPGLIFEELGLRYFGPINGHDYDSMISVFRNVKDMPSPTLVHVLTT</sequence>
<evidence type="ECO:0008006" key="7">
    <source>
        <dbReference type="Google" id="ProtNLM"/>
    </source>
</evidence>
<accession>X0VJ40</accession>
<reference evidence="6" key="1">
    <citation type="journal article" date="2014" name="Front. Microbiol.">
        <title>High frequency of phylogenetically diverse reductive dehalogenase-homologous genes in deep subseafloor sedimentary metagenomes.</title>
        <authorList>
            <person name="Kawai M."/>
            <person name="Futagami T."/>
            <person name="Toyoda A."/>
            <person name="Takaki Y."/>
            <person name="Nishi S."/>
            <person name="Hori S."/>
            <person name="Arai W."/>
            <person name="Tsubouchi T."/>
            <person name="Morono Y."/>
            <person name="Uchiyama I."/>
            <person name="Ito T."/>
            <person name="Fujiyama A."/>
            <person name="Inagaki F."/>
            <person name="Takami H."/>
        </authorList>
    </citation>
    <scope>NUCLEOTIDE SEQUENCE</scope>
    <source>
        <strain evidence="6">Expedition CK06-06</strain>
    </source>
</reference>
<keyword evidence="5" id="KW-0786">Thiamine pyrophosphate</keyword>
<evidence type="ECO:0000256" key="1">
    <source>
        <dbReference type="ARBA" id="ARBA00001946"/>
    </source>
</evidence>
<dbReference type="GO" id="GO:0008661">
    <property type="term" value="F:1-deoxy-D-xylulose-5-phosphate synthase activity"/>
    <property type="evidence" value="ECO:0007669"/>
    <property type="project" value="InterPro"/>
</dbReference>
<dbReference type="Pfam" id="PF13292">
    <property type="entry name" value="DXP_synthase_N"/>
    <property type="match status" value="1"/>
</dbReference>
<evidence type="ECO:0000313" key="6">
    <source>
        <dbReference type="EMBL" id="GAG18314.1"/>
    </source>
</evidence>
<dbReference type="EMBL" id="BARS01034091">
    <property type="protein sequence ID" value="GAG18314.1"/>
    <property type="molecule type" value="Genomic_DNA"/>
</dbReference>
<organism evidence="6">
    <name type="scientific">marine sediment metagenome</name>
    <dbReference type="NCBI Taxonomy" id="412755"/>
    <lineage>
        <taxon>unclassified sequences</taxon>
        <taxon>metagenomes</taxon>
        <taxon>ecological metagenomes</taxon>
    </lineage>
</organism>
<name>X0VJ40_9ZZZZ</name>